<evidence type="ECO:0000313" key="2">
    <source>
        <dbReference type="EMBL" id="KAG7483689.1"/>
    </source>
</evidence>
<accession>A0A9D3Q9N1</accession>
<organism evidence="2 3">
    <name type="scientific">Megalops atlanticus</name>
    <name type="common">Tarpon</name>
    <name type="synonym">Clupea gigantea</name>
    <dbReference type="NCBI Taxonomy" id="7932"/>
    <lineage>
        <taxon>Eukaryota</taxon>
        <taxon>Metazoa</taxon>
        <taxon>Chordata</taxon>
        <taxon>Craniata</taxon>
        <taxon>Vertebrata</taxon>
        <taxon>Euteleostomi</taxon>
        <taxon>Actinopterygii</taxon>
        <taxon>Neopterygii</taxon>
        <taxon>Teleostei</taxon>
        <taxon>Elopiformes</taxon>
        <taxon>Megalopidae</taxon>
        <taxon>Megalops</taxon>
    </lineage>
</organism>
<evidence type="ECO:0000256" key="1">
    <source>
        <dbReference type="ARBA" id="ARBA00007764"/>
    </source>
</evidence>
<reference evidence="2" key="1">
    <citation type="submission" date="2021-01" db="EMBL/GenBank/DDBJ databases">
        <authorList>
            <person name="Zahm M."/>
            <person name="Roques C."/>
            <person name="Cabau C."/>
            <person name="Klopp C."/>
            <person name="Donnadieu C."/>
            <person name="Jouanno E."/>
            <person name="Lampietro C."/>
            <person name="Louis A."/>
            <person name="Herpin A."/>
            <person name="Echchiki A."/>
            <person name="Berthelot C."/>
            <person name="Parey E."/>
            <person name="Roest-Crollius H."/>
            <person name="Braasch I."/>
            <person name="Postlethwait J."/>
            <person name="Bobe J."/>
            <person name="Montfort J."/>
            <person name="Bouchez O."/>
            <person name="Begum T."/>
            <person name="Mejri S."/>
            <person name="Adams A."/>
            <person name="Chen W.-J."/>
            <person name="Guiguen Y."/>
        </authorList>
    </citation>
    <scope>NUCLEOTIDE SEQUENCE</scope>
    <source>
        <strain evidence="2">YG-15Mar2019-1</strain>
        <tissue evidence="2">Brain</tissue>
    </source>
</reference>
<dbReference type="Pfam" id="PF04908">
    <property type="entry name" value="SH3BGR"/>
    <property type="match status" value="1"/>
</dbReference>
<dbReference type="Proteomes" id="UP001046870">
    <property type="component" value="Chromosome 3"/>
</dbReference>
<proteinExistence type="inferred from homology"/>
<keyword evidence="3" id="KW-1185">Reference proteome</keyword>
<dbReference type="OrthoDB" id="9932926at2759"/>
<dbReference type="Gene3D" id="3.40.30.10">
    <property type="entry name" value="Glutaredoxin"/>
    <property type="match status" value="1"/>
</dbReference>
<dbReference type="EMBL" id="JAFDVH010000003">
    <property type="protein sequence ID" value="KAG7483689.1"/>
    <property type="molecule type" value="Genomic_DNA"/>
</dbReference>
<dbReference type="PANTHER" id="PTHR12232">
    <property type="entry name" value="SH3 DOMAIN-BINDING GLUTAMIC ACID-RICH-LIKE PROTEIN"/>
    <property type="match status" value="1"/>
</dbReference>
<sequence length="125" mass="13806">MVIKVFLASSSGSTAIKKKQQDVLGLLEALKVNYMQVDIATNEENRAWMRENVPGEKKPANGIPLPPQIFNEENYCGDYETFFDAKEDNQVFAFLGLSPPTGLKEALLVETAAVFRVEKTPLGSP</sequence>
<dbReference type="InterPro" id="IPR036249">
    <property type="entry name" value="Thioredoxin-like_sf"/>
</dbReference>
<dbReference type="InterPro" id="IPR006993">
    <property type="entry name" value="Glut_rich_SH3-bd"/>
</dbReference>
<name>A0A9D3Q9N1_MEGAT</name>
<evidence type="ECO:0000313" key="3">
    <source>
        <dbReference type="Proteomes" id="UP001046870"/>
    </source>
</evidence>
<dbReference type="PANTHER" id="PTHR12232:SF1">
    <property type="entry name" value="SH3 DOMAIN-BINDING GLUTAMIC ACID-RICH PROTEIN"/>
    <property type="match status" value="1"/>
</dbReference>
<protein>
    <recommendedName>
        <fullName evidence="4">SH3 domain-binding glutamic acid-rich-like protein</fullName>
    </recommendedName>
</protein>
<dbReference type="GO" id="GO:0005737">
    <property type="term" value="C:cytoplasm"/>
    <property type="evidence" value="ECO:0007669"/>
    <property type="project" value="TreeGrafter"/>
</dbReference>
<dbReference type="AlphaFoldDB" id="A0A9D3Q9N1"/>
<dbReference type="InterPro" id="IPR051033">
    <property type="entry name" value="SH3BGR"/>
</dbReference>
<comment type="caution">
    <text evidence="2">The sequence shown here is derived from an EMBL/GenBank/DDBJ whole genome shotgun (WGS) entry which is preliminary data.</text>
</comment>
<dbReference type="CDD" id="cd03030">
    <property type="entry name" value="GRX_SH3BGR"/>
    <property type="match status" value="1"/>
</dbReference>
<comment type="similarity">
    <text evidence="1">Belongs to the SH3BGR family.</text>
</comment>
<dbReference type="SUPFAM" id="SSF52833">
    <property type="entry name" value="Thioredoxin-like"/>
    <property type="match status" value="1"/>
</dbReference>
<evidence type="ECO:0008006" key="4">
    <source>
        <dbReference type="Google" id="ProtNLM"/>
    </source>
</evidence>
<gene>
    <name evidence="2" type="ORF">MATL_G00041020</name>
</gene>